<name>Q592Q5_LYMST</name>
<sequence length="47" mass="4715">PTFSWQGEGESDGAVGSKGDIVSLGSGGEGRGWGMVSGEVNSERLST</sequence>
<accession>Q592Q5</accession>
<evidence type="ECO:0000313" key="2">
    <source>
        <dbReference type="EMBL" id="AAS86734.1"/>
    </source>
</evidence>
<feature type="non-terminal residue" evidence="2">
    <location>
        <position position="1"/>
    </location>
</feature>
<feature type="non-terminal residue" evidence="2">
    <location>
        <position position="47"/>
    </location>
</feature>
<proteinExistence type="evidence at transcript level"/>
<protein>
    <submittedName>
        <fullName evidence="2">Uncharacterized protein</fullName>
    </submittedName>
</protein>
<evidence type="ECO:0000256" key="1">
    <source>
        <dbReference type="SAM" id="MobiDB-lite"/>
    </source>
</evidence>
<dbReference type="AlphaFoldDB" id="Q592Q5"/>
<feature type="region of interest" description="Disordered" evidence="1">
    <location>
        <begin position="1"/>
        <end position="47"/>
    </location>
</feature>
<feature type="compositionally biased region" description="Gly residues" evidence="1">
    <location>
        <begin position="25"/>
        <end position="35"/>
    </location>
</feature>
<reference evidence="2" key="1">
    <citation type="submission" date="2004-03" db="EMBL/GenBank/DDBJ databases">
        <title>A genome-wide screening approach for membrane-targeted gene products.</title>
        <authorList>
            <person name="Jaaro H."/>
            <person name="Levy Z."/>
            <person name="Fainzilber M."/>
        </authorList>
    </citation>
    <scope>NUCLEOTIDE SEQUENCE</scope>
    <source>
        <tissue evidence="2">CNS</tissue>
    </source>
</reference>
<dbReference type="EMBL" id="AY577410">
    <property type="protein sequence ID" value="AAS86734.1"/>
    <property type="molecule type" value="mRNA"/>
</dbReference>
<organism evidence="2">
    <name type="scientific">Lymnaea stagnalis</name>
    <name type="common">Great pond snail</name>
    <name type="synonym">Helix stagnalis</name>
    <dbReference type="NCBI Taxonomy" id="6523"/>
    <lineage>
        <taxon>Eukaryota</taxon>
        <taxon>Metazoa</taxon>
        <taxon>Spiralia</taxon>
        <taxon>Lophotrochozoa</taxon>
        <taxon>Mollusca</taxon>
        <taxon>Gastropoda</taxon>
        <taxon>Heterobranchia</taxon>
        <taxon>Euthyneura</taxon>
        <taxon>Panpulmonata</taxon>
        <taxon>Hygrophila</taxon>
        <taxon>Lymnaeoidea</taxon>
        <taxon>Lymnaeidae</taxon>
        <taxon>Lymnaea</taxon>
    </lineage>
</organism>